<dbReference type="PROSITE" id="PS52016">
    <property type="entry name" value="TONB_DEPENDENT_REC_3"/>
    <property type="match status" value="1"/>
</dbReference>
<comment type="similarity">
    <text evidence="2 14 15">Belongs to the TonB-dependent receptor family.</text>
</comment>
<keyword evidence="10 15" id="KW-0798">TonB box</keyword>
<evidence type="ECO:0000259" key="18">
    <source>
        <dbReference type="Pfam" id="PF07715"/>
    </source>
</evidence>
<feature type="chain" id="PRO_5014770522" evidence="16">
    <location>
        <begin position="28"/>
        <end position="706"/>
    </location>
</feature>
<feature type="signal peptide" evidence="16">
    <location>
        <begin position="1"/>
        <end position="27"/>
    </location>
</feature>
<gene>
    <name evidence="19" type="ORF">AL504_31075</name>
</gene>
<evidence type="ECO:0000256" key="2">
    <source>
        <dbReference type="ARBA" id="ARBA00009810"/>
    </source>
</evidence>
<evidence type="ECO:0000256" key="12">
    <source>
        <dbReference type="ARBA" id="ARBA00023170"/>
    </source>
</evidence>
<feature type="domain" description="TonB-dependent receptor plug" evidence="18">
    <location>
        <begin position="70"/>
        <end position="170"/>
    </location>
</feature>
<evidence type="ECO:0000256" key="1">
    <source>
        <dbReference type="ARBA" id="ARBA00004571"/>
    </source>
</evidence>
<evidence type="ECO:0000256" key="8">
    <source>
        <dbReference type="ARBA" id="ARBA00023004"/>
    </source>
</evidence>
<evidence type="ECO:0000313" key="19">
    <source>
        <dbReference type="EMBL" id="AMG40045.2"/>
    </source>
</evidence>
<evidence type="ECO:0000256" key="4">
    <source>
        <dbReference type="ARBA" id="ARBA00022452"/>
    </source>
</evidence>
<keyword evidence="6 14" id="KW-0812">Transmembrane</keyword>
<dbReference type="FunFam" id="2.170.130.10:FF:000001">
    <property type="entry name" value="Catecholate siderophore TonB-dependent receptor"/>
    <property type="match status" value="1"/>
</dbReference>
<organism evidence="19 20">
    <name type="scientific">Alcaligenes xylosoxydans xylosoxydans</name>
    <name type="common">Achromobacter xylosoxidans</name>
    <dbReference type="NCBI Taxonomy" id="85698"/>
    <lineage>
        <taxon>Bacteria</taxon>
        <taxon>Pseudomonadati</taxon>
        <taxon>Pseudomonadota</taxon>
        <taxon>Betaproteobacteria</taxon>
        <taxon>Burkholderiales</taxon>
        <taxon>Alcaligenaceae</taxon>
        <taxon>Achromobacter</taxon>
    </lineage>
</organism>
<dbReference type="GO" id="GO:0009279">
    <property type="term" value="C:cell outer membrane"/>
    <property type="evidence" value="ECO:0007669"/>
    <property type="project" value="UniProtKB-SubCell"/>
</dbReference>
<protein>
    <submittedName>
        <fullName evidence="19">TonB-dependent siderophore receptor</fullName>
    </submittedName>
</protein>
<dbReference type="EMBL" id="CP014060">
    <property type="protein sequence ID" value="AMG40045.2"/>
    <property type="molecule type" value="Genomic_DNA"/>
</dbReference>
<dbReference type="InterPro" id="IPR039426">
    <property type="entry name" value="TonB-dep_rcpt-like"/>
</dbReference>
<dbReference type="GO" id="GO:0038023">
    <property type="term" value="F:signaling receptor activity"/>
    <property type="evidence" value="ECO:0007669"/>
    <property type="project" value="InterPro"/>
</dbReference>
<evidence type="ECO:0000256" key="11">
    <source>
        <dbReference type="ARBA" id="ARBA00023136"/>
    </source>
</evidence>
<keyword evidence="5" id="KW-0410">Iron transport</keyword>
<keyword evidence="3 14" id="KW-0813">Transport</keyword>
<dbReference type="AlphaFoldDB" id="A0A0X8P559"/>
<dbReference type="PANTHER" id="PTHR32552:SF68">
    <property type="entry name" value="FERRICHROME OUTER MEMBRANE TRANSPORTER_PHAGE RECEPTOR"/>
    <property type="match status" value="1"/>
</dbReference>
<evidence type="ECO:0000256" key="3">
    <source>
        <dbReference type="ARBA" id="ARBA00022448"/>
    </source>
</evidence>
<proteinExistence type="inferred from homology"/>
<keyword evidence="9" id="KW-0406">Ion transport</keyword>
<evidence type="ECO:0000256" key="16">
    <source>
        <dbReference type="SAM" id="SignalP"/>
    </source>
</evidence>
<keyword evidence="8" id="KW-0408">Iron</keyword>
<dbReference type="InterPro" id="IPR000531">
    <property type="entry name" value="Beta-barrel_TonB"/>
</dbReference>
<evidence type="ECO:0000256" key="14">
    <source>
        <dbReference type="PROSITE-ProRule" id="PRU01360"/>
    </source>
</evidence>
<feature type="domain" description="TonB-dependent receptor-like beta-barrel" evidence="17">
    <location>
        <begin position="249"/>
        <end position="675"/>
    </location>
</feature>
<evidence type="ECO:0000256" key="13">
    <source>
        <dbReference type="ARBA" id="ARBA00023237"/>
    </source>
</evidence>
<name>A0A0X8P559_ALCXX</name>
<evidence type="ECO:0000256" key="6">
    <source>
        <dbReference type="ARBA" id="ARBA00022692"/>
    </source>
</evidence>
<evidence type="ECO:0000256" key="5">
    <source>
        <dbReference type="ARBA" id="ARBA00022496"/>
    </source>
</evidence>
<dbReference type="NCBIfam" id="TIGR01783">
    <property type="entry name" value="TonB-siderophor"/>
    <property type="match status" value="1"/>
</dbReference>
<keyword evidence="11 14" id="KW-0472">Membrane</keyword>
<dbReference type="SUPFAM" id="SSF56935">
    <property type="entry name" value="Porins"/>
    <property type="match status" value="1"/>
</dbReference>
<dbReference type="Proteomes" id="UP000060602">
    <property type="component" value="Chromosome"/>
</dbReference>
<keyword evidence="13 14" id="KW-0998">Cell outer membrane</keyword>
<accession>A0A0X8P559</accession>
<evidence type="ECO:0000256" key="7">
    <source>
        <dbReference type="ARBA" id="ARBA00022729"/>
    </source>
</evidence>
<dbReference type="InterPro" id="IPR037066">
    <property type="entry name" value="Plug_dom_sf"/>
</dbReference>
<dbReference type="PANTHER" id="PTHR32552">
    <property type="entry name" value="FERRICHROME IRON RECEPTOR-RELATED"/>
    <property type="match status" value="1"/>
</dbReference>
<evidence type="ECO:0000256" key="15">
    <source>
        <dbReference type="RuleBase" id="RU003357"/>
    </source>
</evidence>
<dbReference type="InterPro" id="IPR010105">
    <property type="entry name" value="TonB_sidphr_rcpt"/>
</dbReference>
<dbReference type="InterPro" id="IPR012910">
    <property type="entry name" value="Plug_dom"/>
</dbReference>
<keyword evidence="12 19" id="KW-0675">Receptor</keyword>
<dbReference type="GO" id="GO:0015891">
    <property type="term" value="P:siderophore transport"/>
    <property type="evidence" value="ECO:0007669"/>
    <property type="project" value="InterPro"/>
</dbReference>
<evidence type="ECO:0000313" key="20">
    <source>
        <dbReference type="Proteomes" id="UP000060602"/>
    </source>
</evidence>
<dbReference type="CDD" id="cd01347">
    <property type="entry name" value="ligand_gated_channel"/>
    <property type="match status" value="1"/>
</dbReference>
<evidence type="ECO:0000256" key="9">
    <source>
        <dbReference type="ARBA" id="ARBA00023065"/>
    </source>
</evidence>
<dbReference type="InterPro" id="IPR036942">
    <property type="entry name" value="Beta-barrel_TonB_sf"/>
</dbReference>
<evidence type="ECO:0000259" key="17">
    <source>
        <dbReference type="Pfam" id="PF00593"/>
    </source>
</evidence>
<dbReference type="GO" id="GO:0015344">
    <property type="term" value="F:siderophore uptake transmembrane transporter activity"/>
    <property type="evidence" value="ECO:0007669"/>
    <property type="project" value="TreeGrafter"/>
</dbReference>
<dbReference type="Gene3D" id="2.170.130.10">
    <property type="entry name" value="TonB-dependent receptor, plug domain"/>
    <property type="match status" value="1"/>
</dbReference>
<comment type="subcellular location">
    <subcellularLocation>
        <location evidence="1 14">Cell outer membrane</location>
        <topology evidence="1 14">Multi-pass membrane protein</topology>
    </subcellularLocation>
</comment>
<sequence length="706" mass="78336">MFDPAMSRRASLAAALSLLPAALVAQSAPVEPTTTLPSVKVEGSAETATSPVLGYAATRSATATKTDTPLNETAQSITVVPRDQIVDQGATSLQDALGYAAGVRSDAYGLDSRSDSVRVRGTDVDVYLDGMRQAFDYYTSTTRPDPYMLERIEVLRGPAAMTYGQGSTGGLINMVSKRPLAETQREVGIQLGNHGRKQAQIDLTGPVTEDGQWLYRLVALQRDADTQVHHVPDDRTLVAPSLTWRPSAATSLTLQALYQKDKSGSTAQFMPWSGMRTPNPNGMIPTYRFIGEPDHDRYDSERSSFGWLFEHQFNDKWSFSQGFRHANNKVTYFTHYADSFTVPGGWAEDPINQRIIGRYADDTITKVRMDTLDQHLTGEVSTGAVTHKLLLGLDWSRYRRDRQSGSGSDTIDAYAPVYGNGYIPELTGEPRFTQRQTGLYLQDQMKIGQHWIVTAGLRYDRARSQLEGGEVDKAQATTKRFGLMYAASNGWSPYVSYSESFTPVASTTRNTPDGAVPELYKPLRGKQWEAGVKYQSADGGHLATASVYDLREKNRLVPDPTAALNNIQTGKTRTRGLELEWRGQLTSSFDVIAHYNYIDLDPKLEGIPRHQAAAWGRYRFALDNLDGRFTVGAGTRWMAAFRDGDGPKLSPVWLVDAMMAYETNHWRYALNVNNLTDKTYLATCLSRGDCWYGARRSAIASVTYKF</sequence>
<keyword evidence="7 16" id="KW-0732">Signal</keyword>
<reference evidence="20" key="1">
    <citation type="submission" date="2015-12" db="EMBL/GenBank/DDBJ databases">
        <title>FDA dAtabase for Regulatory Grade micrObial Sequences (FDA-ARGOS): Supporting development and validation of Infectious Disease Dx tests.</title>
        <authorList>
            <person name="Case J."/>
            <person name="Tallon L."/>
            <person name="Sadzewicz L."/>
            <person name="Sengamalay N."/>
            <person name="Ott S."/>
            <person name="Godinez A."/>
            <person name="Nagaraj S."/>
            <person name="Nadendla S."/>
            <person name="Sichtig H."/>
        </authorList>
    </citation>
    <scope>NUCLEOTIDE SEQUENCE [LARGE SCALE GENOMIC DNA]</scope>
    <source>
        <strain evidence="20">FDAARGOS_147</strain>
    </source>
</reference>
<keyword evidence="4 14" id="KW-1134">Transmembrane beta strand</keyword>
<dbReference type="Gene3D" id="2.40.170.20">
    <property type="entry name" value="TonB-dependent receptor, beta-barrel domain"/>
    <property type="match status" value="1"/>
</dbReference>
<evidence type="ECO:0000256" key="10">
    <source>
        <dbReference type="ARBA" id="ARBA00023077"/>
    </source>
</evidence>
<dbReference type="Pfam" id="PF07715">
    <property type="entry name" value="Plug"/>
    <property type="match status" value="1"/>
</dbReference>
<dbReference type="Pfam" id="PF00593">
    <property type="entry name" value="TonB_dep_Rec_b-barrel"/>
    <property type="match status" value="1"/>
</dbReference>